<evidence type="ECO:0000256" key="1">
    <source>
        <dbReference type="SAM" id="MobiDB-lite"/>
    </source>
</evidence>
<dbReference type="EMBL" id="JAFNEN010000111">
    <property type="protein sequence ID" value="KAG8194006.1"/>
    <property type="molecule type" value="Genomic_DNA"/>
</dbReference>
<feature type="region of interest" description="Disordered" evidence="1">
    <location>
        <begin position="53"/>
        <end position="93"/>
    </location>
</feature>
<protein>
    <submittedName>
        <fullName evidence="2">Uncharacterized protein</fullName>
    </submittedName>
</protein>
<accession>A0AAV6VEB4</accession>
<dbReference type="Proteomes" id="UP000827092">
    <property type="component" value="Unassembled WGS sequence"/>
</dbReference>
<evidence type="ECO:0000313" key="2">
    <source>
        <dbReference type="EMBL" id="KAG8194006.1"/>
    </source>
</evidence>
<sequence>MLPSTVEFLNEYPTYLAHSFQIFPSTPLSDNFSQRLSREDEMHFFVSGDLCGPRNSEIPQSDNEEFPSLPRSVTTDNGHGQVCEERGSKGSST</sequence>
<evidence type="ECO:0000313" key="3">
    <source>
        <dbReference type="Proteomes" id="UP000827092"/>
    </source>
</evidence>
<gene>
    <name evidence="2" type="ORF">JTE90_003607</name>
</gene>
<reference evidence="2 3" key="1">
    <citation type="journal article" date="2022" name="Nat. Ecol. Evol.">
        <title>A masculinizing supergene underlies an exaggerated male reproductive morph in a spider.</title>
        <authorList>
            <person name="Hendrickx F."/>
            <person name="De Corte Z."/>
            <person name="Sonet G."/>
            <person name="Van Belleghem S.M."/>
            <person name="Kostlbacher S."/>
            <person name="Vangestel C."/>
        </authorList>
    </citation>
    <scope>NUCLEOTIDE SEQUENCE [LARGE SCALE GENOMIC DNA]</scope>
    <source>
        <strain evidence="2">W744_W776</strain>
    </source>
</reference>
<keyword evidence="3" id="KW-1185">Reference proteome</keyword>
<organism evidence="2 3">
    <name type="scientific">Oedothorax gibbosus</name>
    <dbReference type="NCBI Taxonomy" id="931172"/>
    <lineage>
        <taxon>Eukaryota</taxon>
        <taxon>Metazoa</taxon>
        <taxon>Ecdysozoa</taxon>
        <taxon>Arthropoda</taxon>
        <taxon>Chelicerata</taxon>
        <taxon>Arachnida</taxon>
        <taxon>Araneae</taxon>
        <taxon>Araneomorphae</taxon>
        <taxon>Entelegynae</taxon>
        <taxon>Araneoidea</taxon>
        <taxon>Linyphiidae</taxon>
        <taxon>Erigoninae</taxon>
        <taxon>Oedothorax</taxon>
    </lineage>
</organism>
<dbReference type="AlphaFoldDB" id="A0AAV6VEB4"/>
<comment type="caution">
    <text evidence="2">The sequence shown here is derived from an EMBL/GenBank/DDBJ whole genome shotgun (WGS) entry which is preliminary data.</text>
</comment>
<proteinExistence type="predicted"/>
<name>A0AAV6VEB4_9ARAC</name>
<feature type="compositionally biased region" description="Basic and acidic residues" evidence="1">
    <location>
        <begin position="82"/>
        <end position="93"/>
    </location>
</feature>